<evidence type="ECO:0000313" key="2">
    <source>
        <dbReference type="EMBL" id="GBO24969.1"/>
    </source>
</evidence>
<dbReference type="Proteomes" id="UP000499080">
    <property type="component" value="Unassembled WGS sequence"/>
</dbReference>
<dbReference type="EMBL" id="BGPR01047953">
    <property type="protein sequence ID" value="GBO24965.1"/>
    <property type="molecule type" value="Genomic_DNA"/>
</dbReference>
<dbReference type="GO" id="GO:0003676">
    <property type="term" value="F:nucleic acid binding"/>
    <property type="evidence" value="ECO:0007669"/>
    <property type="project" value="InterPro"/>
</dbReference>
<proteinExistence type="predicted"/>
<sequence>MEPNSCRPQENRFFRRLTIINGSNSLCSIKIRLVLLGKVMWSDESIFSLFQNDGCNRVRKEPRETVDSSYIVQAYGGSIMIWGFYSGFDL</sequence>
<dbReference type="InterPro" id="IPR036397">
    <property type="entry name" value="RNaseH_sf"/>
</dbReference>
<keyword evidence="3" id="KW-1185">Reference proteome</keyword>
<organism evidence="2 3">
    <name type="scientific">Araneus ventricosus</name>
    <name type="common">Orbweaver spider</name>
    <name type="synonym">Epeira ventricosa</name>
    <dbReference type="NCBI Taxonomy" id="182803"/>
    <lineage>
        <taxon>Eukaryota</taxon>
        <taxon>Metazoa</taxon>
        <taxon>Ecdysozoa</taxon>
        <taxon>Arthropoda</taxon>
        <taxon>Chelicerata</taxon>
        <taxon>Arachnida</taxon>
        <taxon>Araneae</taxon>
        <taxon>Araneomorphae</taxon>
        <taxon>Entelegynae</taxon>
        <taxon>Araneoidea</taxon>
        <taxon>Araneidae</taxon>
        <taxon>Araneus</taxon>
    </lineage>
</organism>
<dbReference type="Gene3D" id="3.30.420.10">
    <property type="entry name" value="Ribonuclease H-like superfamily/Ribonuclease H"/>
    <property type="match status" value="1"/>
</dbReference>
<accession>A0A4Y2VI48</accession>
<reference evidence="2 3" key="1">
    <citation type="journal article" date="2019" name="Sci. Rep.">
        <title>Orb-weaving spider Araneus ventricosus genome elucidates the spidroin gene catalogue.</title>
        <authorList>
            <person name="Kono N."/>
            <person name="Nakamura H."/>
            <person name="Ohtoshi R."/>
            <person name="Moran D.A.P."/>
            <person name="Shinohara A."/>
            <person name="Yoshida Y."/>
            <person name="Fujiwara M."/>
            <person name="Mori M."/>
            <person name="Tomita M."/>
            <person name="Arakawa K."/>
        </authorList>
    </citation>
    <scope>NUCLEOTIDE SEQUENCE [LARGE SCALE GENOMIC DNA]</scope>
</reference>
<comment type="caution">
    <text evidence="2">The sequence shown here is derived from an EMBL/GenBank/DDBJ whole genome shotgun (WGS) entry which is preliminary data.</text>
</comment>
<dbReference type="EMBL" id="BGPR01047954">
    <property type="protein sequence ID" value="GBO24969.1"/>
    <property type="molecule type" value="Genomic_DNA"/>
</dbReference>
<dbReference type="OrthoDB" id="6503215at2759"/>
<dbReference type="AlphaFoldDB" id="A0A4Y2VI48"/>
<evidence type="ECO:0000313" key="3">
    <source>
        <dbReference type="Proteomes" id="UP000499080"/>
    </source>
</evidence>
<evidence type="ECO:0000313" key="1">
    <source>
        <dbReference type="EMBL" id="GBO24965.1"/>
    </source>
</evidence>
<gene>
    <name evidence="1" type="ORF">AVEN_232366_1</name>
    <name evidence="2" type="ORF">AVEN_28173_1</name>
</gene>
<protein>
    <submittedName>
        <fullName evidence="2">Uncharacterized protein</fullName>
    </submittedName>
</protein>
<name>A0A4Y2VI48_ARAVE</name>